<sequence length="95" mass="10685">MDQRGSGSVIKTKNWTRRSVPRLVRLKQVERPVPRNEFWVNFRSVSSSGTTLSTYVEHKIITSPSPSSSSFFPSKGISAPSPFRPVPYAYQTIPT</sequence>
<dbReference type="AlphaFoldDB" id="A0A498J1E0"/>
<protein>
    <submittedName>
        <fullName evidence="1">Uncharacterized protein</fullName>
    </submittedName>
</protein>
<comment type="caution">
    <text evidence="1">The sequence shown here is derived from an EMBL/GenBank/DDBJ whole genome shotgun (WGS) entry which is preliminary data.</text>
</comment>
<evidence type="ECO:0000313" key="2">
    <source>
        <dbReference type="Proteomes" id="UP000290289"/>
    </source>
</evidence>
<name>A0A498J1E0_MALDO</name>
<organism evidence="1 2">
    <name type="scientific">Malus domestica</name>
    <name type="common">Apple</name>
    <name type="synonym">Pyrus malus</name>
    <dbReference type="NCBI Taxonomy" id="3750"/>
    <lineage>
        <taxon>Eukaryota</taxon>
        <taxon>Viridiplantae</taxon>
        <taxon>Streptophyta</taxon>
        <taxon>Embryophyta</taxon>
        <taxon>Tracheophyta</taxon>
        <taxon>Spermatophyta</taxon>
        <taxon>Magnoliopsida</taxon>
        <taxon>eudicotyledons</taxon>
        <taxon>Gunneridae</taxon>
        <taxon>Pentapetalae</taxon>
        <taxon>rosids</taxon>
        <taxon>fabids</taxon>
        <taxon>Rosales</taxon>
        <taxon>Rosaceae</taxon>
        <taxon>Amygdaloideae</taxon>
        <taxon>Maleae</taxon>
        <taxon>Malus</taxon>
    </lineage>
</organism>
<reference evidence="1 2" key="1">
    <citation type="submission" date="2018-10" db="EMBL/GenBank/DDBJ databases">
        <title>A high-quality apple genome assembly.</title>
        <authorList>
            <person name="Hu J."/>
        </authorList>
    </citation>
    <scope>NUCLEOTIDE SEQUENCE [LARGE SCALE GENOMIC DNA]</scope>
    <source>
        <strain evidence="2">cv. HFTH1</strain>
        <tissue evidence="1">Young leaf</tissue>
    </source>
</reference>
<keyword evidence="2" id="KW-1185">Reference proteome</keyword>
<gene>
    <name evidence="1" type="ORF">DVH24_034533</name>
</gene>
<proteinExistence type="predicted"/>
<evidence type="ECO:0000313" key="1">
    <source>
        <dbReference type="EMBL" id="RXH87633.1"/>
    </source>
</evidence>
<accession>A0A498J1E0</accession>
<dbReference type="Proteomes" id="UP000290289">
    <property type="component" value="Chromosome 10"/>
</dbReference>
<dbReference type="EMBL" id="RDQH01000336">
    <property type="protein sequence ID" value="RXH87633.1"/>
    <property type="molecule type" value="Genomic_DNA"/>
</dbReference>